<feature type="domain" description="N-acetyltransferase ESCO zinc-finger" evidence="11">
    <location>
        <begin position="153"/>
        <end position="190"/>
    </location>
</feature>
<evidence type="ECO:0000256" key="6">
    <source>
        <dbReference type="ARBA" id="ARBA00022833"/>
    </source>
</evidence>
<protein>
    <recommendedName>
        <fullName evidence="15">N-acetyltransferase ECO1</fullName>
    </recommendedName>
</protein>
<dbReference type="Pfam" id="PF13878">
    <property type="entry name" value="zf-C2H2_3"/>
    <property type="match status" value="1"/>
</dbReference>
<dbReference type="GO" id="GO:0000785">
    <property type="term" value="C:chromatin"/>
    <property type="evidence" value="ECO:0007669"/>
    <property type="project" value="TreeGrafter"/>
</dbReference>
<dbReference type="GO" id="GO:0008270">
    <property type="term" value="F:zinc ion binding"/>
    <property type="evidence" value="ECO:0007669"/>
    <property type="project" value="UniProtKB-KW"/>
</dbReference>
<feature type="compositionally biased region" description="Pro residues" evidence="10">
    <location>
        <begin position="94"/>
        <end position="106"/>
    </location>
</feature>
<dbReference type="GO" id="GO:0061733">
    <property type="term" value="F:protein-lysine-acetyltransferase activity"/>
    <property type="evidence" value="ECO:0007669"/>
    <property type="project" value="TreeGrafter"/>
</dbReference>
<dbReference type="PANTHER" id="PTHR45884:SF2">
    <property type="entry name" value="N-ACETYLTRANSFERASE ECO"/>
    <property type="match status" value="1"/>
</dbReference>
<keyword evidence="3" id="KW-0808">Transferase</keyword>
<feature type="compositionally biased region" description="Basic residues" evidence="10">
    <location>
        <begin position="110"/>
        <end position="126"/>
    </location>
</feature>
<dbReference type="InterPro" id="IPR028005">
    <property type="entry name" value="AcTrfase_ESCO_Znf_dom"/>
</dbReference>
<dbReference type="GO" id="GO:0007064">
    <property type="term" value="P:mitotic sister chromatid cohesion"/>
    <property type="evidence" value="ECO:0007669"/>
    <property type="project" value="TreeGrafter"/>
</dbReference>
<keyword evidence="5" id="KW-0863">Zinc-finger</keyword>
<evidence type="ECO:0000313" key="13">
    <source>
        <dbReference type="EMBL" id="GAO48136.1"/>
    </source>
</evidence>
<keyword evidence="6" id="KW-0862">Zinc</keyword>
<keyword evidence="8" id="KW-0131">Cell cycle</keyword>
<evidence type="ECO:0008006" key="15">
    <source>
        <dbReference type="Google" id="ProtNLM"/>
    </source>
</evidence>
<reference evidence="13 14" key="2">
    <citation type="journal article" date="2014" name="J. Gen. Appl. Microbiol.">
        <title>The early diverging ascomycetous budding yeast Saitoella complicata has three histone deacetylases belonging to the Clr6, Hos2, and Rpd3 lineages.</title>
        <authorList>
            <person name="Nishida H."/>
            <person name="Matsumoto T."/>
            <person name="Kondo S."/>
            <person name="Hamamoto M."/>
            <person name="Yoshikawa H."/>
        </authorList>
    </citation>
    <scope>NUCLEOTIDE SEQUENCE [LARGE SCALE GENOMIC DNA]</scope>
    <source>
        <strain evidence="13 14">NRRL Y-17804</strain>
    </source>
</reference>
<dbReference type="OMA" id="WHVYEES"/>
<evidence type="ECO:0000256" key="5">
    <source>
        <dbReference type="ARBA" id="ARBA00022771"/>
    </source>
</evidence>
<dbReference type="PANTHER" id="PTHR45884">
    <property type="entry name" value="N-ACETYLTRANSFERASE ECO"/>
    <property type="match status" value="1"/>
</dbReference>
<reference evidence="13 14" key="3">
    <citation type="journal article" date="2015" name="Genome Announc.">
        <title>Draft Genome Sequence of the Archiascomycetous Yeast Saitoella complicata.</title>
        <authorList>
            <person name="Yamauchi K."/>
            <person name="Kondo S."/>
            <person name="Hamamoto M."/>
            <person name="Takahashi Y."/>
            <person name="Ogura Y."/>
            <person name="Hayashi T."/>
            <person name="Nishida H."/>
        </authorList>
    </citation>
    <scope>NUCLEOTIDE SEQUENCE [LARGE SCALE GENOMIC DNA]</scope>
    <source>
        <strain evidence="13 14">NRRL Y-17804</strain>
    </source>
</reference>
<feature type="region of interest" description="Disordered" evidence="10">
    <location>
        <begin position="1"/>
        <end position="145"/>
    </location>
</feature>
<sequence length="402" mass="43359">MSCSMRNGSVEVPGHVQSRLPVPAHILPDNPDSSNDLDTTLPVLAMDRPPVRKTYARKPRVEAPMSEDTLDSPPRKRVKKENDPTVFAPRLDPLSPPPSSSPPEPEISPIRRRTTIPKLPGLKRKSTSTTSSGKSIPNPKTTQKIAGGGTLTQLYLDLGQRVKTTCTQCNMSYSPQNPEDNALHSKFHAKSVGGVDFPSPLAADACWTGENGDRVVAVDRESDVRLRRKCTEVMEVVNTELGAAQKGGVGTGTGGEWLGKEGKGYKCFLYVKGKKVVGALLAERITEAYLTLPDSTFPPPDSSSSPGEPATKPTPTPTHTSTSISLSPTPHSSLLGISRIWTSHSHRRQRIASTLLEVARENFVFGVRVGREMVAFSQTTGSGKGLAESFVGGRFAVYVERV</sequence>
<comment type="similarity">
    <text evidence="2">Belongs to the acetyltransferase family. ECO subfamily.</text>
</comment>
<dbReference type="AlphaFoldDB" id="A0A0E9NEL5"/>
<proteinExistence type="inferred from homology"/>
<evidence type="ECO:0000256" key="8">
    <source>
        <dbReference type="ARBA" id="ARBA00023306"/>
    </source>
</evidence>
<dbReference type="STRING" id="698492.A0A0E9NEL5"/>
<feature type="region of interest" description="Disordered" evidence="10">
    <location>
        <begin position="292"/>
        <end position="330"/>
    </location>
</feature>
<dbReference type="EMBL" id="BACD03000013">
    <property type="protein sequence ID" value="GAO48136.1"/>
    <property type="molecule type" value="Genomic_DNA"/>
</dbReference>
<evidence type="ECO:0000256" key="9">
    <source>
        <dbReference type="ARBA" id="ARBA00023315"/>
    </source>
</evidence>
<evidence type="ECO:0000256" key="1">
    <source>
        <dbReference type="ARBA" id="ARBA00004123"/>
    </source>
</evidence>
<evidence type="ECO:0000256" key="3">
    <source>
        <dbReference type="ARBA" id="ARBA00022679"/>
    </source>
</evidence>
<keyword evidence="7" id="KW-0539">Nucleus</keyword>
<evidence type="ECO:0000259" key="12">
    <source>
        <dbReference type="Pfam" id="PF13880"/>
    </source>
</evidence>
<keyword evidence="4" id="KW-0479">Metal-binding</keyword>
<feature type="domain" description="N-acetyltransferase ESCO acetyl-transferase" evidence="12">
    <location>
        <begin position="333"/>
        <end position="398"/>
    </location>
</feature>
<keyword evidence="14" id="KW-1185">Reference proteome</keyword>
<dbReference type="GO" id="GO:0005634">
    <property type="term" value="C:nucleus"/>
    <property type="evidence" value="ECO:0007669"/>
    <property type="project" value="UniProtKB-SubCell"/>
</dbReference>
<dbReference type="InterPro" id="IPR028009">
    <property type="entry name" value="ESCO_Acetyltransf_dom"/>
</dbReference>
<name>A0A0E9NEL5_SAICN</name>
<evidence type="ECO:0000256" key="10">
    <source>
        <dbReference type="SAM" id="MobiDB-lite"/>
    </source>
</evidence>
<comment type="subcellular location">
    <subcellularLocation>
        <location evidence="1">Nucleus</location>
    </subcellularLocation>
</comment>
<evidence type="ECO:0000313" key="14">
    <source>
        <dbReference type="Proteomes" id="UP000033140"/>
    </source>
</evidence>
<dbReference type="Pfam" id="PF13880">
    <property type="entry name" value="Acetyltransf_13"/>
    <property type="match status" value="1"/>
</dbReference>
<keyword evidence="9" id="KW-0012">Acyltransferase</keyword>
<comment type="caution">
    <text evidence="13">The sequence shown here is derived from an EMBL/GenBank/DDBJ whole genome shotgun (WGS) entry which is preliminary data.</text>
</comment>
<accession>A0A0E9NEL5</accession>
<evidence type="ECO:0000256" key="4">
    <source>
        <dbReference type="ARBA" id="ARBA00022723"/>
    </source>
</evidence>
<evidence type="ECO:0000259" key="11">
    <source>
        <dbReference type="Pfam" id="PF13878"/>
    </source>
</evidence>
<evidence type="ECO:0000256" key="2">
    <source>
        <dbReference type="ARBA" id="ARBA00005816"/>
    </source>
</evidence>
<evidence type="ECO:0000256" key="7">
    <source>
        <dbReference type="ARBA" id="ARBA00023242"/>
    </source>
</evidence>
<reference evidence="13 14" key="1">
    <citation type="journal article" date="2011" name="J. Gen. Appl. Microbiol.">
        <title>Draft genome sequencing of the enigmatic yeast Saitoella complicata.</title>
        <authorList>
            <person name="Nishida H."/>
            <person name="Hamamoto M."/>
            <person name="Sugiyama J."/>
        </authorList>
    </citation>
    <scope>NUCLEOTIDE SEQUENCE [LARGE SCALE GENOMIC DNA]</scope>
    <source>
        <strain evidence="13 14">NRRL Y-17804</strain>
    </source>
</reference>
<feature type="compositionally biased region" description="Low complexity" evidence="10">
    <location>
        <begin position="317"/>
        <end position="330"/>
    </location>
</feature>
<dbReference type="Proteomes" id="UP000033140">
    <property type="component" value="Unassembled WGS sequence"/>
</dbReference>
<gene>
    <name evidence="13" type="ORF">G7K_2318-t1</name>
</gene>
<organism evidence="13 14">
    <name type="scientific">Saitoella complicata (strain BCRC 22490 / CBS 7301 / JCM 7358 / NBRC 10748 / NRRL Y-17804)</name>
    <dbReference type="NCBI Taxonomy" id="698492"/>
    <lineage>
        <taxon>Eukaryota</taxon>
        <taxon>Fungi</taxon>
        <taxon>Dikarya</taxon>
        <taxon>Ascomycota</taxon>
        <taxon>Taphrinomycotina</taxon>
        <taxon>Taphrinomycotina incertae sedis</taxon>
        <taxon>Saitoella</taxon>
    </lineage>
</organism>